<sequence length="221" mass="25322">MSTTETKTKPPVDLPTHGDKNPLFVFCHGYYGCGTNCWFPFAHTTVANQDCDFVSPDCPNPTNPRYQEWKVTLLDSIKRKWNKTQPLILVGHSLGCYTLLRILIESISDDWAKHVRGFFFVAPVVVPKILPDSLGLPELELEKLFELNNIKYHHLFCTNDGALGSKHSEYLRKVLTDGKSDYKCLELPQVPYDSHFGGFKHYPVKEIDQCLIELIQEIKHE</sequence>
<dbReference type="SUPFAM" id="SSF53474">
    <property type="entry name" value="alpha/beta-Hydrolases"/>
    <property type="match status" value="1"/>
</dbReference>
<dbReference type="VEuPathDB" id="TrichDB:TRFO_21520"/>
<reference evidence="1" key="1">
    <citation type="submission" date="2016-10" db="EMBL/GenBank/DDBJ databases">
        <authorList>
            <person name="Benchimol M."/>
            <person name="Almeida L.G."/>
            <person name="Vasconcelos A.T."/>
            <person name="Perreira-Neves A."/>
            <person name="Rosa I.A."/>
            <person name="Tasca T."/>
            <person name="Bogo M.R."/>
            <person name="de Souza W."/>
        </authorList>
    </citation>
    <scope>NUCLEOTIDE SEQUENCE [LARGE SCALE GENOMIC DNA]</scope>
    <source>
        <strain evidence="1">K</strain>
    </source>
</reference>
<dbReference type="OrthoDB" id="7457040at2759"/>
<dbReference type="PANTHER" id="PTHR15394">
    <property type="entry name" value="SERINE HYDROLASE RBBP9"/>
    <property type="match status" value="1"/>
</dbReference>
<accession>A0A1J4KEW0</accession>
<dbReference type="EMBL" id="MLAK01000636">
    <property type="protein sequence ID" value="OHT09562.1"/>
    <property type="molecule type" value="Genomic_DNA"/>
</dbReference>
<dbReference type="Pfam" id="PF06821">
    <property type="entry name" value="Ser_hydrolase"/>
    <property type="match status" value="1"/>
</dbReference>
<dbReference type="Gene3D" id="3.40.50.1820">
    <property type="entry name" value="alpha/beta hydrolase"/>
    <property type="match status" value="1"/>
</dbReference>
<comment type="caution">
    <text evidence="1">The sequence shown here is derived from an EMBL/GenBank/DDBJ whole genome shotgun (WGS) entry which is preliminary data.</text>
</comment>
<evidence type="ECO:0000313" key="2">
    <source>
        <dbReference type="Proteomes" id="UP000179807"/>
    </source>
</evidence>
<dbReference type="GO" id="GO:0016787">
    <property type="term" value="F:hydrolase activity"/>
    <property type="evidence" value="ECO:0007669"/>
    <property type="project" value="InterPro"/>
</dbReference>
<name>A0A1J4KEW0_9EUKA</name>
<dbReference type="InterPro" id="IPR010662">
    <property type="entry name" value="RBBP9/YdeN"/>
</dbReference>
<keyword evidence="2" id="KW-1185">Reference proteome</keyword>
<dbReference type="PANTHER" id="PTHR15394:SF3">
    <property type="entry name" value="SERINE HYDROLASE RBBP9"/>
    <property type="match status" value="1"/>
</dbReference>
<dbReference type="AlphaFoldDB" id="A0A1J4KEW0"/>
<dbReference type="InterPro" id="IPR029058">
    <property type="entry name" value="AB_hydrolase_fold"/>
</dbReference>
<evidence type="ECO:0000313" key="1">
    <source>
        <dbReference type="EMBL" id="OHT09562.1"/>
    </source>
</evidence>
<dbReference type="GeneID" id="94836730"/>
<gene>
    <name evidence="1" type="ORF">TRFO_21520</name>
</gene>
<dbReference type="RefSeq" id="XP_068362698.1">
    <property type="nucleotide sequence ID" value="XM_068502026.1"/>
</dbReference>
<organism evidence="1 2">
    <name type="scientific">Tritrichomonas foetus</name>
    <dbReference type="NCBI Taxonomy" id="1144522"/>
    <lineage>
        <taxon>Eukaryota</taxon>
        <taxon>Metamonada</taxon>
        <taxon>Parabasalia</taxon>
        <taxon>Tritrichomonadida</taxon>
        <taxon>Tritrichomonadidae</taxon>
        <taxon>Tritrichomonas</taxon>
    </lineage>
</organism>
<dbReference type="Proteomes" id="UP000179807">
    <property type="component" value="Unassembled WGS sequence"/>
</dbReference>
<protein>
    <recommendedName>
        <fullName evidence="3">AB hydrolase-1 domain-containing protein</fullName>
    </recommendedName>
</protein>
<evidence type="ECO:0008006" key="3">
    <source>
        <dbReference type="Google" id="ProtNLM"/>
    </source>
</evidence>
<proteinExistence type="predicted"/>